<gene>
    <name evidence="1" type="ORF">SADUNF_Sadunf01G0000600</name>
</gene>
<protein>
    <submittedName>
        <fullName evidence="1">Uncharacterized protein</fullName>
    </submittedName>
</protein>
<accession>A0A835N9F3</accession>
<evidence type="ECO:0000313" key="2">
    <source>
        <dbReference type="Proteomes" id="UP000657918"/>
    </source>
</evidence>
<sequence>MVGEVDDSSWFGVIWALSAVVDEVAALYNILAASKTTISIVTACVFTKGNFQESSVFGNFFSEIVSLCNSSLRFKSNELGLTYSGDRVDVVHFLQWIAICHRLLQEVCSINTLAIIEFELVEIASFELGVLSDCTVLKLDHSLHI</sequence>
<organism evidence="1 2">
    <name type="scientific">Salix dunnii</name>
    <dbReference type="NCBI Taxonomy" id="1413687"/>
    <lineage>
        <taxon>Eukaryota</taxon>
        <taxon>Viridiplantae</taxon>
        <taxon>Streptophyta</taxon>
        <taxon>Embryophyta</taxon>
        <taxon>Tracheophyta</taxon>
        <taxon>Spermatophyta</taxon>
        <taxon>Magnoliopsida</taxon>
        <taxon>eudicotyledons</taxon>
        <taxon>Gunneridae</taxon>
        <taxon>Pentapetalae</taxon>
        <taxon>rosids</taxon>
        <taxon>fabids</taxon>
        <taxon>Malpighiales</taxon>
        <taxon>Salicaceae</taxon>
        <taxon>Saliceae</taxon>
        <taxon>Salix</taxon>
    </lineage>
</organism>
<dbReference type="EMBL" id="JADGMS010000001">
    <property type="protein sequence ID" value="KAF9688555.1"/>
    <property type="molecule type" value="Genomic_DNA"/>
</dbReference>
<evidence type="ECO:0000313" key="1">
    <source>
        <dbReference type="EMBL" id="KAF9688555.1"/>
    </source>
</evidence>
<keyword evidence="2" id="KW-1185">Reference proteome</keyword>
<dbReference type="AlphaFoldDB" id="A0A835N9F3"/>
<dbReference type="Proteomes" id="UP000657918">
    <property type="component" value="Unassembled WGS sequence"/>
</dbReference>
<reference evidence="1 2" key="1">
    <citation type="submission" date="2020-10" db="EMBL/GenBank/DDBJ databases">
        <title>Plant Genome Project.</title>
        <authorList>
            <person name="Zhang R.-G."/>
        </authorList>
    </citation>
    <scope>NUCLEOTIDE SEQUENCE [LARGE SCALE GENOMIC DNA]</scope>
    <source>
        <strain evidence="1">FAFU-HL-1</strain>
        <tissue evidence="1">Leaf</tissue>
    </source>
</reference>
<proteinExistence type="predicted"/>
<comment type="caution">
    <text evidence="1">The sequence shown here is derived from an EMBL/GenBank/DDBJ whole genome shotgun (WGS) entry which is preliminary data.</text>
</comment>
<name>A0A835N9F3_9ROSI</name>